<feature type="region of interest" description="Disordered" evidence="1">
    <location>
        <begin position="1"/>
        <end position="29"/>
    </location>
</feature>
<organism evidence="2 3">
    <name type="scientific">Senna tora</name>
    <dbReference type="NCBI Taxonomy" id="362788"/>
    <lineage>
        <taxon>Eukaryota</taxon>
        <taxon>Viridiplantae</taxon>
        <taxon>Streptophyta</taxon>
        <taxon>Embryophyta</taxon>
        <taxon>Tracheophyta</taxon>
        <taxon>Spermatophyta</taxon>
        <taxon>Magnoliopsida</taxon>
        <taxon>eudicotyledons</taxon>
        <taxon>Gunneridae</taxon>
        <taxon>Pentapetalae</taxon>
        <taxon>rosids</taxon>
        <taxon>fabids</taxon>
        <taxon>Fabales</taxon>
        <taxon>Fabaceae</taxon>
        <taxon>Caesalpinioideae</taxon>
        <taxon>Cassia clade</taxon>
        <taxon>Senna</taxon>
    </lineage>
</organism>
<comment type="caution">
    <text evidence="2">The sequence shown here is derived from an EMBL/GenBank/DDBJ whole genome shotgun (WGS) entry which is preliminary data.</text>
</comment>
<accession>A0A834WZG9</accession>
<sequence>MAHGSVGRGRLSSSKKKQSCKRRTDGLRRRLSSRISKGSFDKKLGVPDCSSFTNPAFPEIIEDAWFDLVAKWNCKCCLYGQLWVNASGLCGKREAELLHEEAKLQKKKKRTEGLKRRKFSHISGGLLDKKHVMQGVPDCTSIANTTIHRSIEEA</sequence>
<reference evidence="2" key="1">
    <citation type="submission" date="2020-09" db="EMBL/GenBank/DDBJ databases">
        <title>Genome-Enabled Discovery of Anthraquinone Biosynthesis in Senna tora.</title>
        <authorList>
            <person name="Kang S.-H."/>
            <person name="Pandey R.P."/>
            <person name="Lee C.-M."/>
            <person name="Sim J.-S."/>
            <person name="Jeong J.-T."/>
            <person name="Choi B.-S."/>
            <person name="Jung M."/>
            <person name="Ginzburg D."/>
            <person name="Zhao K."/>
            <person name="Won S.Y."/>
            <person name="Oh T.-J."/>
            <person name="Yu Y."/>
            <person name="Kim N.-H."/>
            <person name="Lee O.R."/>
            <person name="Lee T.-H."/>
            <person name="Bashyal P."/>
            <person name="Kim T.-S."/>
            <person name="Lee W.-H."/>
            <person name="Kawkins C."/>
            <person name="Kim C.-K."/>
            <person name="Kim J.S."/>
            <person name="Ahn B.O."/>
            <person name="Rhee S.Y."/>
            <person name="Sohng J.K."/>
        </authorList>
    </citation>
    <scope>NUCLEOTIDE SEQUENCE</scope>
    <source>
        <tissue evidence="2">Leaf</tissue>
    </source>
</reference>
<dbReference type="Proteomes" id="UP000634136">
    <property type="component" value="Unassembled WGS sequence"/>
</dbReference>
<evidence type="ECO:0000313" key="2">
    <source>
        <dbReference type="EMBL" id="KAF7835356.1"/>
    </source>
</evidence>
<keyword evidence="3" id="KW-1185">Reference proteome</keyword>
<gene>
    <name evidence="2" type="ORF">G2W53_010215</name>
</gene>
<dbReference type="AlphaFoldDB" id="A0A834WZG9"/>
<evidence type="ECO:0000256" key="1">
    <source>
        <dbReference type="SAM" id="MobiDB-lite"/>
    </source>
</evidence>
<proteinExistence type="predicted"/>
<dbReference type="EMBL" id="JAAIUW010000004">
    <property type="protein sequence ID" value="KAF7835356.1"/>
    <property type="molecule type" value="Genomic_DNA"/>
</dbReference>
<protein>
    <submittedName>
        <fullName evidence="2">Uncharacterized protein</fullName>
    </submittedName>
</protein>
<evidence type="ECO:0000313" key="3">
    <source>
        <dbReference type="Proteomes" id="UP000634136"/>
    </source>
</evidence>
<name>A0A834WZG9_9FABA</name>